<reference evidence="2" key="1">
    <citation type="submission" date="2018-12" db="EMBL/GenBank/DDBJ databases">
        <title>Draft genome sequence of Flaovobacterium columnare BGFS27 isolated from channel catfish in Alabama.</title>
        <authorList>
            <person name="Cai W."/>
            <person name="Arias C."/>
        </authorList>
    </citation>
    <scope>NUCLEOTIDE SEQUENCE [LARGE SCALE GENOMIC DNA]</scope>
    <source>
        <strain evidence="2">BGFS27</strain>
    </source>
</reference>
<protein>
    <submittedName>
        <fullName evidence="2">Uncharacterized protein</fullName>
    </submittedName>
</protein>
<accession>A0AA94F434</accession>
<keyword evidence="1" id="KW-1133">Transmembrane helix</keyword>
<keyword evidence="1" id="KW-0472">Membrane</keyword>
<name>A0AA94F434_9FLAO</name>
<feature type="transmembrane region" description="Helical" evidence="1">
    <location>
        <begin position="16"/>
        <end position="35"/>
    </location>
</feature>
<dbReference type="EMBL" id="RWGX01000002">
    <property type="protein sequence ID" value="RVU89478.1"/>
    <property type="molecule type" value="Genomic_DNA"/>
</dbReference>
<gene>
    <name evidence="2" type="ORF">EJB19_01145</name>
</gene>
<organism evidence="2">
    <name type="scientific">Flavobacterium columnare</name>
    <dbReference type="NCBI Taxonomy" id="996"/>
    <lineage>
        <taxon>Bacteria</taxon>
        <taxon>Pseudomonadati</taxon>
        <taxon>Bacteroidota</taxon>
        <taxon>Flavobacteriia</taxon>
        <taxon>Flavobacteriales</taxon>
        <taxon>Flavobacteriaceae</taxon>
        <taxon>Flavobacterium</taxon>
    </lineage>
</organism>
<evidence type="ECO:0000313" key="2">
    <source>
        <dbReference type="EMBL" id="RVU89478.1"/>
    </source>
</evidence>
<evidence type="ECO:0000256" key="1">
    <source>
        <dbReference type="SAM" id="Phobius"/>
    </source>
</evidence>
<comment type="caution">
    <text evidence="2">The sequence shown here is derived from an EMBL/GenBank/DDBJ whole genome shotgun (WGS) entry which is preliminary data.</text>
</comment>
<keyword evidence="1" id="KW-0812">Transmembrane</keyword>
<sequence>MKNDGFEFSNDFLKKALGIIVFSFGVFMIIWSLFFKNKKSLHENSYNLSLESIYNSNYKGVVDYKDYNKTNHNNPTLYFSNGNSIINGDFWSIIKKGDSLVKNRNELFITVYRGNDKFILDYKPILEELKKNNK</sequence>
<dbReference type="RefSeq" id="WP_127821641.1">
    <property type="nucleotide sequence ID" value="NZ_RWGX02000005.1"/>
</dbReference>
<dbReference type="AlphaFoldDB" id="A0AA94F434"/>
<proteinExistence type="predicted"/>